<keyword evidence="4" id="KW-1185">Reference proteome</keyword>
<evidence type="ECO:0000313" key="3">
    <source>
        <dbReference type="EMBL" id="BCS89419.1"/>
    </source>
</evidence>
<dbReference type="PANTHER" id="PTHR37946:SF1">
    <property type="entry name" value="SLL1969 PROTEIN"/>
    <property type="match status" value="1"/>
</dbReference>
<dbReference type="InterPro" id="IPR029058">
    <property type="entry name" value="AB_hydrolase_fold"/>
</dbReference>
<keyword evidence="3" id="KW-0378">Hydrolase</keyword>
<feature type="domain" description="GPI inositol-deacylase PGAP1-like alpha/beta" evidence="2">
    <location>
        <begin position="95"/>
        <end position="202"/>
    </location>
</feature>
<reference evidence="3" key="1">
    <citation type="journal article" date="2022" name="Arch. Microbiol.">
        <title>Pseudodesulfovibrio sediminis sp. nov., a mesophilic and neutrophilic sulfate-reducing bacterium isolated from sediment of a brackish lake.</title>
        <authorList>
            <person name="Takahashi A."/>
            <person name="Kojima H."/>
            <person name="Watanabe M."/>
            <person name="Fukui M."/>
        </authorList>
    </citation>
    <scope>NUCLEOTIDE SEQUENCE</scope>
    <source>
        <strain evidence="3">SF6</strain>
    </source>
</reference>
<feature type="transmembrane region" description="Helical" evidence="1">
    <location>
        <begin position="20"/>
        <end position="42"/>
    </location>
</feature>
<dbReference type="PANTHER" id="PTHR37946">
    <property type="entry name" value="SLL1969 PROTEIN"/>
    <property type="match status" value="1"/>
</dbReference>
<dbReference type="Gene3D" id="3.40.50.1820">
    <property type="entry name" value="alpha/beta hydrolase"/>
    <property type="match status" value="1"/>
</dbReference>
<gene>
    <name evidence="3" type="ORF">PSDVSF_26610</name>
</gene>
<organism evidence="3 4">
    <name type="scientific">Pseudodesulfovibrio sediminis</name>
    <dbReference type="NCBI Taxonomy" id="2810563"/>
    <lineage>
        <taxon>Bacteria</taxon>
        <taxon>Pseudomonadati</taxon>
        <taxon>Thermodesulfobacteriota</taxon>
        <taxon>Desulfovibrionia</taxon>
        <taxon>Desulfovibrionales</taxon>
        <taxon>Desulfovibrionaceae</taxon>
    </lineage>
</organism>
<sequence>MRSVDTLTRQRHCSDMLTLLVFILLGVIILFPVVRFAAFLISNHVSGDLAEIRERLGSLPWPLVRGLATAMAAEPIAIFSVVKLLVSRSERGGEGIPILLTHGLYHNKTAWWYFKRQLRRAGFTNLHTYQYNSFTKDFNVAVAGMESKLDELLGDDPDGRVILVGHSMGGLVSRCVAGQYAYRDRVAALITLGSPHKGSVLAYLGCNRMARGLIPGQYISKRVAEMPDPNCPRLGIYTLTDDYVCPFHLLRTGRDSWEEQICSPMGHVWMLYSREITERVIRFLQDKGID</sequence>
<dbReference type="Pfam" id="PF07819">
    <property type="entry name" value="PGAP1"/>
    <property type="match status" value="1"/>
</dbReference>
<accession>A0ABN6EVY7</accession>
<protein>
    <submittedName>
        <fullName evidence="3">Alpha/beta hydrolase</fullName>
    </submittedName>
</protein>
<dbReference type="RefSeq" id="WP_229591392.1">
    <property type="nucleotide sequence ID" value="NZ_AP024485.1"/>
</dbReference>
<name>A0ABN6EVY7_9BACT</name>
<dbReference type="Proteomes" id="UP001053296">
    <property type="component" value="Chromosome"/>
</dbReference>
<keyword evidence="1" id="KW-1133">Transmembrane helix</keyword>
<evidence type="ECO:0000256" key="1">
    <source>
        <dbReference type="SAM" id="Phobius"/>
    </source>
</evidence>
<dbReference type="GO" id="GO:0016787">
    <property type="term" value="F:hydrolase activity"/>
    <property type="evidence" value="ECO:0007669"/>
    <property type="project" value="UniProtKB-KW"/>
</dbReference>
<proteinExistence type="predicted"/>
<dbReference type="InterPro" id="IPR012908">
    <property type="entry name" value="PGAP1-ab_dom-like"/>
</dbReference>
<keyword evidence="1" id="KW-0812">Transmembrane</keyword>
<keyword evidence="1" id="KW-0472">Membrane</keyword>
<dbReference type="SUPFAM" id="SSF53474">
    <property type="entry name" value="alpha/beta-Hydrolases"/>
    <property type="match status" value="1"/>
</dbReference>
<evidence type="ECO:0000313" key="4">
    <source>
        <dbReference type="Proteomes" id="UP001053296"/>
    </source>
</evidence>
<evidence type="ECO:0000259" key="2">
    <source>
        <dbReference type="Pfam" id="PF07819"/>
    </source>
</evidence>
<dbReference type="EMBL" id="AP024485">
    <property type="protein sequence ID" value="BCS89419.1"/>
    <property type="molecule type" value="Genomic_DNA"/>
</dbReference>